<evidence type="ECO:0000313" key="2">
    <source>
        <dbReference type="Proteomes" id="UP001055811"/>
    </source>
</evidence>
<reference evidence="1 2" key="2">
    <citation type="journal article" date="2022" name="Mol. Ecol. Resour.">
        <title>The genomes of chicory, endive, great burdock and yacon provide insights into Asteraceae paleo-polyploidization history and plant inulin production.</title>
        <authorList>
            <person name="Fan W."/>
            <person name="Wang S."/>
            <person name="Wang H."/>
            <person name="Wang A."/>
            <person name="Jiang F."/>
            <person name="Liu H."/>
            <person name="Zhao H."/>
            <person name="Xu D."/>
            <person name="Zhang Y."/>
        </authorList>
    </citation>
    <scope>NUCLEOTIDE SEQUENCE [LARGE SCALE GENOMIC DNA]</scope>
    <source>
        <strain evidence="2">cv. Punajuju</strain>
        <tissue evidence="1">Leaves</tissue>
    </source>
</reference>
<comment type="caution">
    <text evidence="1">The sequence shown here is derived from an EMBL/GenBank/DDBJ whole genome shotgun (WGS) entry which is preliminary data.</text>
</comment>
<keyword evidence="2" id="KW-1185">Reference proteome</keyword>
<sequence>MHYSLKLLNTRKRTSDLSGYISAKWHGGWVRIWCSLIFGNTIFGSKRQKLRVGLLKDVVGIPTCVGSASEAAKAGVPLYQYQDSSQIDFAFNDADILEEGTLNAVIGRHKLQGDESIIEEKKILDVTENLVLMVTEKQYKSRVDGSIPVLVNSVNWMDTAEEIDDLFVGDAEVWRRASIGHAGPTGGEFPLVTSEGHNVLDVIFTSPIPNLADVAKLLDNINGVAGHGIITKTPCKAVIATESGLCIIDNTVNSDMRSL</sequence>
<gene>
    <name evidence="1" type="ORF">L2E82_30540</name>
</gene>
<dbReference type="EMBL" id="CM042013">
    <property type="protein sequence ID" value="KAI3740121.1"/>
    <property type="molecule type" value="Genomic_DNA"/>
</dbReference>
<proteinExistence type="predicted"/>
<evidence type="ECO:0000313" key="1">
    <source>
        <dbReference type="EMBL" id="KAI3740121.1"/>
    </source>
</evidence>
<protein>
    <submittedName>
        <fullName evidence="1">Uncharacterized protein</fullName>
    </submittedName>
</protein>
<dbReference type="Proteomes" id="UP001055811">
    <property type="component" value="Linkage Group LG05"/>
</dbReference>
<accession>A0ACB9D0X3</accession>
<name>A0ACB9D0X3_CICIN</name>
<organism evidence="1 2">
    <name type="scientific">Cichorium intybus</name>
    <name type="common">Chicory</name>
    <dbReference type="NCBI Taxonomy" id="13427"/>
    <lineage>
        <taxon>Eukaryota</taxon>
        <taxon>Viridiplantae</taxon>
        <taxon>Streptophyta</taxon>
        <taxon>Embryophyta</taxon>
        <taxon>Tracheophyta</taxon>
        <taxon>Spermatophyta</taxon>
        <taxon>Magnoliopsida</taxon>
        <taxon>eudicotyledons</taxon>
        <taxon>Gunneridae</taxon>
        <taxon>Pentapetalae</taxon>
        <taxon>asterids</taxon>
        <taxon>campanulids</taxon>
        <taxon>Asterales</taxon>
        <taxon>Asteraceae</taxon>
        <taxon>Cichorioideae</taxon>
        <taxon>Cichorieae</taxon>
        <taxon>Cichoriinae</taxon>
        <taxon>Cichorium</taxon>
    </lineage>
</organism>
<reference evidence="2" key="1">
    <citation type="journal article" date="2022" name="Mol. Ecol. Resour.">
        <title>The genomes of chicory, endive, great burdock and yacon provide insights into Asteraceae palaeo-polyploidization history and plant inulin production.</title>
        <authorList>
            <person name="Fan W."/>
            <person name="Wang S."/>
            <person name="Wang H."/>
            <person name="Wang A."/>
            <person name="Jiang F."/>
            <person name="Liu H."/>
            <person name="Zhao H."/>
            <person name="Xu D."/>
            <person name="Zhang Y."/>
        </authorList>
    </citation>
    <scope>NUCLEOTIDE SEQUENCE [LARGE SCALE GENOMIC DNA]</scope>
    <source>
        <strain evidence="2">cv. Punajuju</strain>
    </source>
</reference>